<dbReference type="GO" id="GO:0003677">
    <property type="term" value="F:DNA binding"/>
    <property type="evidence" value="ECO:0007669"/>
    <property type="project" value="UniProtKB-KW"/>
</dbReference>
<organism evidence="6 7">
    <name type="scientific">Vreelandella titanicae BH1</name>
    <dbReference type="NCBI Taxonomy" id="1204738"/>
    <lineage>
        <taxon>Bacteria</taxon>
        <taxon>Pseudomonadati</taxon>
        <taxon>Pseudomonadota</taxon>
        <taxon>Gammaproteobacteria</taxon>
        <taxon>Oceanospirillales</taxon>
        <taxon>Halomonadaceae</taxon>
        <taxon>Vreelandella</taxon>
    </lineage>
</organism>
<dbReference type="InterPro" id="IPR036388">
    <property type="entry name" value="WH-like_DNA-bd_sf"/>
</dbReference>
<dbReference type="InterPro" id="IPR050313">
    <property type="entry name" value="Carb_Metab_HTH_regulators"/>
</dbReference>
<dbReference type="PATRIC" id="fig|1204738.3.peg.1642"/>
<dbReference type="Proteomes" id="UP000011651">
    <property type="component" value="Unassembled WGS sequence"/>
</dbReference>
<evidence type="ECO:0000259" key="5">
    <source>
        <dbReference type="PROSITE" id="PS51000"/>
    </source>
</evidence>
<dbReference type="InterPro" id="IPR037171">
    <property type="entry name" value="NagB/RpiA_transferase-like"/>
</dbReference>
<dbReference type="PROSITE" id="PS51000">
    <property type="entry name" value="HTH_DEOR_2"/>
    <property type="match status" value="1"/>
</dbReference>
<feature type="domain" description="HTH deoR-type" evidence="5">
    <location>
        <begin position="10"/>
        <end position="65"/>
    </location>
</feature>
<dbReference type="AlphaFoldDB" id="L9UB73"/>
<dbReference type="Pfam" id="PF00455">
    <property type="entry name" value="DeoRC"/>
    <property type="match status" value="1"/>
</dbReference>
<evidence type="ECO:0000256" key="1">
    <source>
        <dbReference type="ARBA" id="ARBA00022491"/>
    </source>
</evidence>
<dbReference type="EMBL" id="AOPO01000003">
    <property type="protein sequence ID" value="ELY21977.1"/>
    <property type="molecule type" value="Genomic_DNA"/>
</dbReference>
<dbReference type="InterPro" id="IPR014036">
    <property type="entry name" value="DeoR-like_C"/>
</dbReference>
<dbReference type="SUPFAM" id="SSF100950">
    <property type="entry name" value="NagB/RpiA/CoA transferase-like"/>
    <property type="match status" value="1"/>
</dbReference>
<evidence type="ECO:0000313" key="7">
    <source>
        <dbReference type="Proteomes" id="UP000011651"/>
    </source>
</evidence>
<dbReference type="PANTHER" id="PTHR30363">
    <property type="entry name" value="HTH-TYPE TRANSCRIPTIONAL REGULATOR SRLR-RELATED"/>
    <property type="match status" value="1"/>
</dbReference>
<dbReference type="InterPro" id="IPR018356">
    <property type="entry name" value="Tscrpt_reg_HTH_DeoR_CS"/>
</dbReference>
<protein>
    <submittedName>
        <fullName evidence="6">Transcription regulator HTH, DeoR</fullName>
    </submittedName>
</protein>
<comment type="caution">
    <text evidence="6">The sequence shown here is derived from an EMBL/GenBank/DDBJ whole genome shotgun (WGS) entry which is preliminary data.</text>
</comment>
<proteinExistence type="predicted"/>
<sequence length="261" mass="29195">MLPMTDLAHLNPRHRELIALVELHGHASIEFLAQRLNCSAQTVRRDIRKLCDANVLQRFRGGARIEKPQVRLGYATKQDSQQVEKGRMATLAVSQLQEGEALFLDTGTTCDHVARELLNYRKRLHVVTHNLTAALTLAAQHQLLDIHVVGGKVAGRDGALTGSRTIKELTSYRLDVAMISVSGIDAEGYLLDFDSEKIEVKQTMMRHAGRKVLLMGSAKLCQRGIQRVAHLDEFDQVICDAPAPEEIQALMTYPERWQEAL</sequence>
<dbReference type="PANTHER" id="PTHR30363:SF4">
    <property type="entry name" value="GLYCEROL-3-PHOSPHATE REGULON REPRESSOR"/>
    <property type="match status" value="1"/>
</dbReference>
<dbReference type="PROSITE" id="PS00894">
    <property type="entry name" value="HTH_DEOR_1"/>
    <property type="match status" value="1"/>
</dbReference>
<evidence type="ECO:0000256" key="2">
    <source>
        <dbReference type="ARBA" id="ARBA00023015"/>
    </source>
</evidence>
<dbReference type="SMART" id="SM00420">
    <property type="entry name" value="HTH_DEOR"/>
    <property type="match status" value="1"/>
</dbReference>
<evidence type="ECO:0000256" key="3">
    <source>
        <dbReference type="ARBA" id="ARBA00023125"/>
    </source>
</evidence>
<dbReference type="PRINTS" id="PR00037">
    <property type="entry name" value="HTHLACR"/>
</dbReference>
<keyword evidence="4" id="KW-0804">Transcription</keyword>
<dbReference type="Gene3D" id="3.40.50.1360">
    <property type="match status" value="1"/>
</dbReference>
<keyword evidence="3" id="KW-0238">DNA-binding</keyword>
<accession>L9UB73</accession>
<dbReference type="InterPro" id="IPR036390">
    <property type="entry name" value="WH_DNA-bd_sf"/>
</dbReference>
<keyword evidence="2" id="KW-0805">Transcription regulation</keyword>
<gene>
    <name evidence="6" type="ORF">HALTITAN_1098</name>
</gene>
<keyword evidence="1" id="KW-0678">Repressor</keyword>
<dbReference type="SMART" id="SM01134">
    <property type="entry name" value="DeoRC"/>
    <property type="match status" value="1"/>
</dbReference>
<name>L9UB73_9GAMM</name>
<dbReference type="Pfam" id="PF08220">
    <property type="entry name" value="HTH_DeoR"/>
    <property type="match status" value="1"/>
</dbReference>
<dbReference type="GO" id="GO:0003700">
    <property type="term" value="F:DNA-binding transcription factor activity"/>
    <property type="evidence" value="ECO:0007669"/>
    <property type="project" value="InterPro"/>
</dbReference>
<dbReference type="Gene3D" id="1.10.10.10">
    <property type="entry name" value="Winged helix-like DNA-binding domain superfamily/Winged helix DNA-binding domain"/>
    <property type="match status" value="1"/>
</dbReference>
<dbReference type="SUPFAM" id="SSF46785">
    <property type="entry name" value="Winged helix' DNA-binding domain"/>
    <property type="match status" value="1"/>
</dbReference>
<evidence type="ECO:0000313" key="6">
    <source>
        <dbReference type="EMBL" id="ELY21977.1"/>
    </source>
</evidence>
<evidence type="ECO:0000256" key="4">
    <source>
        <dbReference type="ARBA" id="ARBA00023163"/>
    </source>
</evidence>
<reference evidence="6 7" key="1">
    <citation type="journal article" date="2013" name="Genome Announc.">
        <title>Draft Genome of the Marine Gammaproteobacterium Halomonas titanicae.</title>
        <authorList>
            <person name="Sanchez-Porro C."/>
            <person name="de la Haba R.R."/>
            <person name="Cruz-Hernandez N."/>
            <person name="Gonzalez J.M."/>
            <person name="Reyes-Guirao C."/>
            <person name="Navarro-Sampedro L."/>
            <person name="Carballo M."/>
            <person name="Ventosa A."/>
        </authorList>
    </citation>
    <scope>NUCLEOTIDE SEQUENCE [LARGE SCALE GENOMIC DNA]</scope>
    <source>
        <strain evidence="6 7">BH1</strain>
    </source>
</reference>
<dbReference type="InterPro" id="IPR001034">
    <property type="entry name" value="DeoR_HTH"/>
</dbReference>